<organism evidence="1 2">
    <name type="scientific">Leptospira ainlahdjerensis</name>
    <dbReference type="NCBI Taxonomy" id="2810033"/>
    <lineage>
        <taxon>Bacteria</taxon>
        <taxon>Pseudomonadati</taxon>
        <taxon>Spirochaetota</taxon>
        <taxon>Spirochaetia</taxon>
        <taxon>Leptospirales</taxon>
        <taxon>Leptospiraceae</taxon>
        <taxon>Leptospira</taxon>
    </lineage>
</organism>
<gene>
    <name evidence="1" type="ORF">JWG45_19505</name>
</gene>
<protein>
    <recommendedName>
        <fullName evidence="3">Lipoprotein</fullName>
    </recommendedName>
</protein>
<keyword evidence="2" id="KW-1185">Reference proteome</keyword>
<dbReference type="Proteomes" id="UP000724686">
    <property type="component" value="Unassembled WGS sequence"/>
</dbReference>
<evidence type="ECO:0000313" key="2">
    <source>
        <dbReference type="Proteomes" id="UP000724686"/>
    </source>
</evidence>
<reference evidence="1 2" key="1">
    <citation type="submission" date="2021-02" db="EMBL/GenBank/DDBJ databases">
        <title>Leptospira ainlahdjerensis sp. nov., Leptospira ainazelensis sp. nov., Leptospira abararensis sp. nov. and Leptospira chreensis sp. nov., four new species isolated from water sources in Algeria.</title>
        <authorList>
            <person name="Amara Korba A."/>
            <person name="Kainiu M."/>
            <person name="Vincent A.T."/>
            <person name="Mariet J.-F."/>
            <person name="Veyrier F.J."/>
            <person name="Goarant C."/>
            <person name="Picardeau M."/>
        </authorList>
    </citation>
    <scope>NUCLEOTIDE SEQUENCE [LARGE SCALE GENOMIC DNA]</scope>
    <source>
        <strain evidence="1 2">201903070</strain>
    </source>
</reference>
<name>A0ABS2UHQ9_9LEPT</name>
<comment type="caution">
    <text evidence="1">The sequence shown here is derived from an EMBL/GenBank/DDBJ whole genome shotgun (WGS) entry which is preliminary data.</text>
</comment>
<evidence type="ECO:0000313" key="1">
    <source>
        <dbReference type="EMBL" id="MBM9579334.1"/>
    </source>
</evidence>
<dbReference type="RefSeq" id="WP_205281278.1">
    <property type="nucleotide sequence ID" value="NZ_JAFFPU010000075.1"/>
</dbReference>
<accession>A0ABS2UHQ9</accession>
<dbReference type="EMBL" id="JAFFPU010000075">
    <property type="protein sequence ID" value="MBM9579334.1"/>
    <property type="molecule type" value="Genomic_DNA"/>
</dbReference>
<evidence type="ECO:0008006" key="3">
    <source>
        <dbReference type="Google" id="ProtNLM"/>
    </source>
</evidence>
<sequence length="240" mass="28168">MNLKLIAWIAMMKIVFVFFSCKEDLIQVTQLGAIDQKTKNQTAFVFRPENLLMMIQTDTDLDGQTDLWTWVRGNRESPESSLVLFEEMKRKGNHSRIWYGPGNRKLIEQDDLNEDGRWESILYYNSMAIPGETLRIVGRIEVDLNGNGRPDLWIFPEARMELDRDGDGKPDHILSREILMLENFNLITQEMKIKESDFTQMKKEDSWVLRPERILNPRYQSLITISIFPTGSKQEKNHDR</sequence>
<proteinExistence type="predicted"/>